<proteinExistence type="predicted"/>
<sequence>MLNISERMKGYRADFMSALFRGMQGNGGLLELTASEDRSTSQGLASGFIVSQENGSHHIVRTSLIKAELQAIELAKCLFRASYANVQPQSGAQANAAVYQALLKPGDTILGMSTAQGGHLSNTPHPKMGAHTYRAVHYGLTPSGLVDYVHLEQLAQEHNPKLIVAGFSNYSRFLDFRKFREIADSVGARLLVDMSHVAGLVAAGLYPSPIEFAHVVTSSTQKSLRGPKGGLILFEELGLAAALDASVSRLHRHAPLNRMIAAKAQCFQAATSLRFQAHQKQVVTNARAMAQELVRQGMDVVTGGTDSHMLLLDLGARNLDAHEACNALLRVGIAVESGEHHRTPESPFASPFLQIATSAITHRGFTADSCTELAAVIAAVLRQPNDLKTVSNAAKSISSLSADYPKYPDYIGHALF</sequence>
<comment type="cofactor">
    <cofactor evidence="1">
        <name>pyridoxal 5'-phosphate</name>
        <dbReference type="ChEBI" id="CHEBI:597326"/>
    </cofactor>
</comment>
<dbReference type="EMBL" id="JAFFZW010000004">
    <property type="protein sequence ID" value="MBP0946566.1"/>
    <property type="molecule type" value="Genomic_DNA"/>
</dbReference>
<dbReference type="EC" id="2.1.2.1" evidence="4"/>
<dbReference type="Gene3D" id="3.40.640.10">
    <property type="entry name" value="Type I PLP-dependent aspartate aminotransferase-like (Major domain)"/>
    <property type="match status" value="1"/>
</dbReference>
<dbReference type="GO" id="GO:0004372">
    <property type="term" value="F:glycine hydroxymethyltransferase activity"/>
    <property type="evidence" value="ECO:0007669"/>
    <property type="project" value="UniProtKB-EC"/>
</dbReference>
<reference evidence="4 5" key="1">
    <citation type="journal article" date="2022" name="Syst. Appl. Microbiol.">
        <title>Pseudomonas alliivorans sp. nov., a plant-pathogenic bacterium isolated from onion foliage in Georgia, USA.</title>
        <authorList>
            <person name="Zhao M."/>
            <person name="Tyson C."/>
            <person name="Chen H.C."/>
            <person name="Paudel S."/>
            <person name="Gitaitis R."/>
            <person name="Kvitko B."/>
            <person name="Dutta B."/>
        </authorList>
    </citation>
    <scope>NUCLEOTIDE SEQUENCE [LARGE SCALE GENOMIC DNA]</scope>
    <source>
        <strain evidence="4 5">20GA0068</strain>
    </source>
</reference>
<dbReference type="InterPro" id="IPR015422">
    <property type="entry name" value="PyrdxlP-dep_Trfase_small"/>
</dbReference>
<evidence type="ECO:0000259" key="3">
    <source>
        <dbReference type="Pfam" id="PF00464"/>
    </source>
</evidence>
<organism evidence="4 5">
    <name type="scientific">Pseudomonas alliivorans</name>
    <dbReference type="NCBI Taxonomy" id="2810613"/>
    <lineage>
        <taxon>Bacteria</taxon>
        <taxon>Pseudomonadati</taxon>
        <taxon>Pseudomonadota</taxon>
        <taxon>Gammaproteobacteria</taxon>
        <taxon>Pseudomonadales</taxon>
        <taxon>Pseudomonadaceae</taxon>
        <taxon>Pseudomonas</taxon>
    </lineage>
</organism>
<dbReference type="Gene3D" id="3.90.1150.10">
    <property type="entry name" value="Aspartate Aminotransferase, domain 1"/>
    <property type="match status" value="1"/>
</dbReference>
<dbReference type="Proteomes" id="UP000673197">
    <property type="component" value="Unassembled WGS sequence"/>
</dbReference>
<dbReference type="InterPro" id="IPR039429">
    <property type="entry name" value="SHMT-like_dom"/>
</dbReference>
<evidence type="ECO:0000313" key="4">
    <source>
        <dbReference type="EMBL" id="MBP0946566.1"/>
    </source>
</evidence>
<evidence type="ECO:0000256" key="2">
    <source>
        <dbReference type="ARBA" id="ARBA00022898"/>
    </source>
</evidence>
<keyword evidence="4" id="KW-0808">Transferase</keyword>
<dbReference type="PANTHER" id="PTHR11680">
    <property type="entry name" value="SERINE HYDROXYMETHYLTRANSFERASE"/>
    <property type="match status" value="1"/>
</dbReference>
<dbReference type="InterPro" id="IPR015424">
    <property type="entry name" value="PyrdxlP-dep_Trfase"/>
</dbReference>
<gene>
    <name evidence="4" type="ORF">JTJ32_14645</name>
</gene>
<dbReference type="InterPro" id="IPR049943">
    <property type="entry name" value="Ser_HO-MeTrfase-like"/>
</dbReference>
<dbReference type="SUPFAM" id="SSF53383">
    <property type="entry name" value="PLP-dependent transferases"/>
    <property type="match status" value="1"/>
</dbReference>
<comment type="caution">
    <text evidence="4">The sequence shown here is derived from an EMBL/GenBank/DDBJ whole genome shotgun (WGS) entry which is preliminary data.</text>
</comment>
<accession>A0ABS4C7C6</accession>
<evidence type="ECO:0000313" key="5">
    <source>
        <dbReference type="Proteomes" id="UP000673197"/>
    </source>
</evidence>
<evidence type="ECO:0000256" key="1">
    <source>
        <dbReference type="ARBA" id="ARBA00001933"/>
    </source>
</evidence>
<feature type="domain" description="Serine hydroxymethyltransferase-like" evidence="3">
    <location>
        <begin position="67"/>
        <end position="377"/>
    </location>
</feature>
<keyword evidence="5" id="KW-1185">Reference proteome</keyword>
<protein>
    <submittedName>
        <fullName evidence="4">Serine hydroxymethyltransferase</fullName>
        <ecNumber evidence="4">2.1.2.1</ecNumber>
    </submittedName>
</protein>
<name>A0ABS4C7C6_9PSED</name>
<dbReference type="PANTHER" id="PTHR11680:SF35">
    <property type="entry name" value="SERINE HYDROXYMETHYLTRANSFERASE 1"/>
    <property type="match status" value="1"/>
</dbReference>
<dbReference type="NCBIfam" id="NF000586">
    <property type="entry name" value="PRK00011.1"/>
    <property type="match status" value="1"/>
</dbReference>
<dbReference type="RefSeq" id="WP_210042471.1">
    <property type="nucleotide sequence ID" value="NZ_JAFFZW010000004.1"/>
</dbReference>
<dbReference type="InterPro" id="IPR015421">
    <property type="entry name" value="PyrdxlP-dep_Trfase_major"/>
</dbReference>
<dbReference type="Pfam" id="PF00464">
    <property type="entry name" value="SHMT"/>
    <property type="match status" value="1"/>
</dbReference>
<keyword evidence="2" id="KW-0663">Pyridoxal phosphate</keyword>